<evidence type="ECO:0000313" key="3">
    <source>
        <dbReference type="EMBL" id="SOE64777.1"/>
    </source>
</evidence>
<gene>
    <name evidence="3" type="ORF">SAMN06296378_1444</name>
</gene>
<dbReference type="PROSITE" id="PS50076">
    <property type="entry name" value="DNAJ_2"/>
    <property type="match status" value="1"/>
</dbReference>
<evidence type="ECO:0000313" key="4">
    <source>
        <dbReference type="Proteomes" id="UP000219440"/>
    </source>
</evidence>
<dbReference type="Proteomes" id="UP000219440">
    <property type="component" value="Unassembled WGS sequence"/>
</dbReference>
<dbReference type="AlphaFoldDB" id="A0A2C8ZJ74"/>
<dbReference type="OrthoDB" id="5073169at2"/>
<dbReference type="Gene3D" id="1.10.287.110">
    <property type="entry name" value="DnaJ domain"/>
    <property type="match status" value="1"/>
</dbReference>
<organism evidence="3 4">
    <name type="scientific">Salinibacterium xinjiangense</name>
    <dbReference type="NCBI Taxonomy" id="386302"/>
    <lineage>
        <taxon>Bacteria</taxon>
        <taxon>Bacillati</taxon>
        <taxon>Actinomycetota</taxon>
        <taxon>Actinomycetes</taxon>
        <taxon>Micrococcales</taxon>
        <taxon>Microbacteriaceae</taxon>
        <taxon>Salinibacterium</taxon>
    </lineage>
</organism>
<dbReference type="PRINTS" id="PR00625">
    <property type="entry name" value="JDOMAIN"/>
</dbReference>
<feature type="transmembrane region" description="Helical" evidence="1">
    <location>
        <begin position="90"/>
        <end position="114"/>
    </location>
</feature>
<keyword evidence="4" id="KW-1185">Reference proteome</keyword>
<dbReference type="RefSeq" id="WP_097060566.1">
    <property type="nucleotide sequence ID" value="NZ_BMLC01000001.1"/>
</dbReference>
<sequence>MSPEDAAAVLGVSLDASAADIENAYRRRARTTHPDRFVDATRSREATREFIGVVEAHDVLVSRLGASSPAAIPFAGVPVSGPIPRPRSRLLLGTWAGVTLVAIFVSIYAGAPAWGVGEPIARYGLIFVALVAFALTGRTPWLVTALLTLAATAVITLVATTFGALLGLFLLIPPVYGLVTIGREVAVRRARLGHV</sequence>
<dbReference type="Pfam" id="PF00226">
    <property type="entry name" value="DnaJ"/>
    <property type="match status" value="1"/>
</dbReference>
<dbReference type="SUPFAM" id="SSF46565">
    <property type="entry name" value="Chaperone J-domain"/>
    <property type="match status" value="1"/>
</dbReference>
<dbReference type="EMBL" id="OCST01000003">
    <property type="protein sequence ID" value="SOE64777.1"/>
    <property type="molecule type" value="Genomic_DNA"/>
</dbReference>
<keyword evidence="1" id="KW-0812">Transmembrane</keyword>
<accession>A0A2C8ZJ74</accession>
<reference evidence="3 4" key="1">
    <citation type="submission" date="2017-09" db="EMBL/GenBank/DDBJ databases">
        <authorList>
            <person name="Ehlers B."/>
            <person name="Leendertz F.H."/>
        </authorList>
    </citation>
    <scope>NUCLEOTIDE SEQUENCE [LARGE SCALE GENOMIC DNA]</scope>
    <source>
        <strain evidence="3 4">CGMCC 1.05381</strain>
    </source>
</reference>
<feature type="transmembrane region" description="Helical" evidence="1">
    <location>
        <begin position="149"/>
        <end position="172"/>
    </location>
</feature>
<keyword evidence="1" id="KW-1133">Transmembrane helix</keyword>
<dbReference type="CDD" id="cd06257">
    <property type="entry name" value="DnaJ"/>
    <property type="match status" value="1"/>
</dbReference>
<feature type="domain" description="J" evidence="2">
    <location>
        <begin position="5"/>
        <end position="65"/>
    </location>
</feature>
<proteinExistence type="predicted"/>
<keyword evidence="1" id="KW-0472">Membrane</keyword>
<evidence type="ECO:0000256" key="1">
    <source>
        <dbReference type="SAM" id="Phobius"/>
    </source>
</evidence>
<dbReference type="InterPro" id="IPR001623">
    <property type="entry name" value="DnaJ_domain"/>
</dbReference>
<protein>
    <submittedName>
        <fullName evidence="3">DnaJ domain-containing protein</fullName>
    </submittedName>
</protein>
<dbReference type="SMART" id="SM00271">
    <property type="entry name" value="DnaJ"/>
    <property type="match status" value="1"/>
</dbReference>
<feature type="transmembrane region" description="Helical" evidence="1">
    <location>
        <begin position="120"/>
        <end position="137"/>
    </location>
</feature>
<dbReference type="InterPro" id="IPR036869">
    <property type="entry name" value="J_dom_sf"/>
</dbReference>
<evidence type="ECO:0000259" key="2">
    <source>
        <dbReference type="PROSITE" id="PS50076"/>
    </source>
</evidence>
<name>A0A2C8ZJ74_9MICO</name>